<organism evidence="2 3">
    <name type="scientific">Christiangramia oceanisediminis</name>
    <dbReference type="NCBI Taxonomy" id="2920386"/>
    <lineage>
        <taxon>Bacteria</taxon>
        <taxon>Pseudomonadati</taxon>
        <taxon>Bacteroidota</taxon>
        <taxon>Flavobacteriia</taxon>
        <taxon>Flavobacteriales</taxon>
        <taxon>Flavobacteriaceae</taxon>
        <taxon>Christiangramia</taxon>
    </lineage>
</organism>
<comment type="caution">
    <text evidence="2">The sequence shown here is derived from an EMBL/GenBank/DDBJ whole genome shotgun (WGS) entry which is preliminary data.</text>
</comment>
<evidence type="ECO:0000313" key="3">
    <source>
        <dbReference type="Proteomes" id="UP001155280"/>
    </source>
</evidence>
<dbReference type="Gene3D" id="3.40.50.300">
    <property type="entry name" value="P-loop containing nucleotide triphosphate hydrolases"/>
    <property type="match status" value="2"/>
</dbReference>
<sequence>MKKKKLMQFNISTAPEFEPYVKTLTNKLGLGTENHISRIAIAYSLNKSEELDLNKDLKSFGGKEYKDHTLFGNYRNYYVALVCQKYNLHKDSSEVRKYLKMHLDHGLELINTFFEENSNFSGFEFLLDNIELGIEGMEDLENKFEFSRNNNFYIEDKEGYSEPLKILVGESNDEEIYFTPNDTSKYNNCHIAVAGNSGTGKSYFSRKILERIVQESNGKVNFLYLDFKGLNEGDKDNSDFNSFFNITGAQLIDTPQNSFPVNPLSFIDNVNERNKIVGIGRFVDIISKYANLGNVQKQNLKDATIAAFENHKDGTFPTLREVLDNVYEIAGDKPSSLTQILIGLTEIELFDSQKNGDFINQNYYFSLSGELSKEVRFTATFLVIYYLYNTFMNMDKVAVEKDHSALRYVLLIDEAHNVFKEKKSQEILEKLLREIRSQGVAVMLVSQGIEEFNQPEFDFSSMCQSAFLMSIKDGNNWKAISKFLGAGEKQRTKVNRAMEEIKPRQAISNIPEYEFAQIFNTK</sequence>
<dbReference type="Pfam" id="PF08870">
    <property type="entry name" value="DndE"/>
    <property type="match status" value="1"/>
</dbReference>
<gene>
    <name evidence="2" type="ORF">MKO06_04360</name>
</gene>
<dbReference type="InterPro" id="IPR027417">
    <property type="entry name" value="P-loop_NTPase"/>
</dbReference>
<proteinExistence type="predicted"/>
<accession>A0A9X2I0S3</accession>
<dbReference type="RefSeq" id="WP_241549439.1">
    <property type="nucleotide sequence ID" value="NZ_JANCNS010000001.1"/>
</dbReference>
<dbReference type="Gene3D" id="1.10.1220.160">
    <property type="entry name" value="DNA sulphur modification protein DndE"/>
    <property type="match status" value="1"/>
</dbReference>
<protein>
    <submittedName>
        <fullName evidence="2">DndE family protein</fullName>
    </submittedName>
</protein>
<dbReference type="SUPFAM" id="SSF52540">
    <property type="entry name" value="P-loop containing nucleoside triphosphate hydrolases"/>
    <property type="match status" value="1"/>
</dbReference>
<dbReference type="InterPro" id="IPR051162">
    <property type="entry name" value="T4SS_component"/>
</dbReference>
<dbReference type="PANTHER" id="PTHR30121">
    <property type="entry name" value="UNCHARACTERIZED PROTEIN YJGR-RELATED"/>
    <property type="match status" value="1"/>
</dbReference>
<dbReference type="EMBL" id="JANCNS010000001">
    <property type="protein sequence ID" value="MCP9199129.1"/>
    <property type="molecule type" value="Genomic_DNA"/>
</dbReference>
<feature type="domain" description="Helicase HerA central" evidence="1">
    <location>
        <begin position="183"/>
        <end position="220"/>
    </location>
</feature>
<dbReference type="AlphaFoldDB" id="A0A9X2I0S3"/>
<dbReference type="Pfam" id="PF01935">
    <property type="entry name" value="DUF87"/>
    <property type="match status" value="1"/>
</dbReference>
<evidence type="ECO:0000259" key="1">
    <source>
        <dbReference type="Pfam" id="PF01935"/>
    </source>
</evidence>
<dbReference type="Proteomes" id="UP001155280">
    <property type="component" value="Unassembled WGS sequence"/>
</dbReference>
<dbReference type="InterPro" id="IPR002789">
    <property type="entry name" value="HerA_central"/>
</dbReference>
<dbReference type="InterPro" id="IPR038472">
    <property type="entry name" value="DndE_sf"/>
</dbReference>
<keyword evidence="3" id="KW-1185">Reference proteome</keyword>
<dbReference type="InterPro" id="IPR014969">
    <property type="entry name" value="DNA_S_DndE"/>
</dbReference>
<evidence type="ECO:0000313" key="2">
    <source>
        <dbReference type="EMBL" id="MCP9199129.1"/>
    </source>
</evidence>
<reference evidence="2" key="1">
    <citation type="submission" date="2022-07" db="EMBL/GenBank/DDBJ databases">
        <title>Gramela sediminis sp. nov., isolated from deep-sea sediment of the Indian Ocean.</title>
        <authorList>
            <person name="Shi H."/>
        </authorList>
    </citation>
    <scope>NUCLEOTIDE SEQUENCE</scope>
    <source>
        <strain evidence="2">GC03-9</strain>
    </source>
</reference>
<name>A0A9X2I0S3_9FLAO</name>
<dbReference type="PANTHER" id="PTHR30121:SF6">
    <property type="entry name" value="SLR6007 PROTEIN"/>
    <property type="match status" value="1"/>
</dbReference>